<reference evidence="1 2" key="1">
    <citation type="submission" date="2016-10" db="EMBL/GenBank/DDBJ databases">
        <authorList>
            <person name="de Groot N.N."/>
        </authorList>
    </citation>
    <scope>NUCLEOTIDE SEQUENCE [LARGE SCALE GENOMIC DNA]</scope>
    <source>
        <strain evidence="1 2">CGMCC 1.9156</strain>
    </source>
</reference>
<protein>
    <submittedName>
        <fullName evidence="1">Uncharacterized protein</fullName>
    </submittedName>
</protein>
<evidence type="ECO:0000313" key="2">
    <source>
        <dbReference type="Proteomes" id="UP000198964"/>
    </source>
</evidence>
<dbReference type="Proteomes" id="UP000198964">
    <property type="component" value="Unassembled WGS sequence"/>
</dbReference>
<dbReference type="EMBL" id="FONW01000005">
    <property type="protein sequence ID" value="SFF36391.1"/>
    <property type="molecule type" value="Genomic_DNA"/>
</dbReference>
<accession>A0A1I2I787</accession>
<evidence type="ECO:0000313" key="1">
    <source>
        <dbReference type="EMBL" id="SFF36391.1"/>
    </source>
</evidence>
<name>A0A1I2I787_9BACT</name>
<gene>
    <name evidence="1" type="ORF">SAMN05216283_10579</name>
</gene>
<organism evidence="1 2">
    <name type="scientific">Sunxiuqinia elliptica</name>
    <dbReference type="NCBI Taxonomy" id="655355"/>
    <lineage>
        <taxon>Bacteria</taxon>
        <taxon>Pseudomonadati</taxon>
        <taxon>Bacteroidota</taxon>
        <taxon>Bacteroidia</taxon>
        <taxon>Marinilabiliales</taxon>
        <taxon>Prolixibacteraceae</taxon>
        <taxon>Sunxiuqinia</taxon>
    </lineage>
</organism>
<sequence length="57" mass="6702">MLITLFGLVKIEKMNPKKQPKALFFSHFMKMWVIVVELFLAKDCKFNKSNNISCCFT</sequence>
<proteinExistence type="predicted"/>
<keyword evidence="2" id="KW-1185">Reference proteome</keyword>
<dbReference type="AlphaFoldDB" id="A0A1I2I787"/>